<gene>
    <name evidence="3" type="ORF">CALCODRAFT_516443</name>
</gene>
<dbReference type="EMBL" id="KV423946">
    <property type="protein sequence ID" value="KZT58850.1"/>
    <property type="molecule type" value="Genomic_DNA"/>
</dbReference>
<feature type="chain" id="PRO_5007858513" evidence="1">
    <location>
        <begin position="18"/>
        <end position="546"/>
    </location>
</feature>
<reference evidence="3 4" key="1">
    <citation type="journal article" date="2016" name="Mol. Biol. Evol.">
        <title>Comparative Genomics of Early-Diverging Mushroom-Forming Fungi Provides Insights into the Origins of Lignocellulose Decay Capabilities.</title>
        <authorList>
            <person name="Nagy L.G."/>
            <person name="Riley R."/>
            <person name="Tritt A."/>
            <person name="Adam C."/>
            <person name="Daum C."/>
            <person name="Floudas D."/>
            <person name="Sun H."/>
            <person name="Yadav J.S."/>
            <person name="Pangilinan J."/>
            <person name="Larsson K.H."/>
            <person name="Matsuura K."/>
            <person name="Barry K."/>
            <person name="Labutti K."/>
            <person name="Kuo R."/>
            <person name="Ohm R.A."/>
            <person name="Bhattacharya S.S."/>
            <person name="Shirouzu T."/>
            <person name="Yoshinaga Y."/>
            <person name="Martin F.M."/>
            <person name="Grigoriev I.V."/>
            <person name="Hibbett D.S."/>
        </authorList>
    </citation>
    <scope>NUCLEOTIDE SEQUENCE [LARGE SCALE GENOMIC DNA]</scope>
    <source>
        <strain evidence="3 4">HHB12733</strain>
    </source>
</reference>
<evidence type="ECO:0000256" key="1">
    <source>
        <dbReference type="SAM" id="SignalP"/>
    </source>
</evidence>
<accession>A0A165H4D9</accession>
<feature type="signal peptide" evidence="1">
    <location>
        <begin position="1"/>
        <end position="17"/>
    </location>
</feature>
<feature type="domain" description="Amidase" evidence="2">
    <location>
        <begin position="51"/>
        <end position="514"/>
    </location>
</feature>
<dbReference type="FunCoup" id="A0A165H4D9">
    <property type="interactions" value="186"/>
</dbReference>
<dbReference type="AlphaFoldDB" id="A0A165H4D9"/>
<dbReference type="OrthoDB" id="566138at2759"/>
<name>A0A165H4D9_9BASI</name>
<dbReference type="SUPFAM" id="SSF75304">
    <property type="entry name" value="Amidase signature (AS) enzymes"/>
    <property type="match status" value="1"/>
</dbReference>
<dbReference type="InterPro" id="IPR023631">
    <property type="entry name" value="Amidase_dom"/>
</dbReference>
<sequence length="546" mass="58522">MRLLALLPLALGALVSATRVLPRHCVLPDLYDASIKELSDGMEAGCFTAVDLVKAYLARISEVNAELNAVIETNPDALDIAAQLDKDRVAGIIWGPLHGIPMLVKDNIATADKMNTTAGSYALLGSIVPRDAAVISKLRKAGAIILGKANLSEWANYRGSLTSNGWSARGGQTYNPYYPKGDTWGSSSGSAVGTAIGLCAAALGSDTGGSVVCPADRQNVFGIRPTTGWVSRAGVVPLSEHQDTVGPITRWAADAALVLEIISGPDYRDNYTLAQPDVVPRYTYYLDEQALQGKTLCVPRKVFTENNVTHNDPSINVEFNKTLGELANLGATIVDPADMPSVLDGLYPANVSTVLVFGTDFKVDIKNYLDELLSIPTGVHDLADLLQFNLDNAALELPPLEPDQTRWLQANVTNGQDNSTYLAAVWLDYYIGRVNGIHATLDKYNCDAIVLPTEGVTTTIAALGGCPIITVPLSYYPDSTPATSTHNGTVFFPAPGIPFGLSFIGRQWDDANLLGLAYAYEQGTKHRLENHAYEKATPKTQLADVM</sequence>
<keyword evidence="4" id="KW-1185">Reference proteome</keyword>
<dbReference type="PANTHER" id="PTHR42678">
    <property type="entry name" value="AMIDASE"/>
    <property type="match status" value="1"/>
</dbReference>
<evidence type="ECO:0000259" key="2">
    <source>
        <dbReference type="Pfam" id="PF01425"/>
    </source>
</evidence>
<dbReference type="Gene3D" id="3.90.1300.10">
    <property type="entry name" value="Amidase signature (AS) domain"/>
    <property type="match status" value="1"/>
</dbReference>
<organism evidence="3 4">
    <name type="scientific">Calocera cornea HHB12733</name>
    <dbReference type="NCBI Taxonomy" id="1353952"/>
    <lineage>
        <taxon>Eukaryota</taxon>
        <taxon>Fungi</taxon>
        <taxon>Dikarya</taxon>
        <taxon>Basidiomycota</taxon>
        <taxon>Agaricomycotina</taxon>
        <taxon>Dacrymycetes</taxon>
        <taxon>Dacrymycetales</taxon>
        <taxon>Dacrymycetaceae</taxon>
        <taxon>Calocera</taxon>
    </lineage>
</organism>
<evidence type="ECO:0000313" key="4">
    <source>
        <dbReference type="Proteomes" id="UP000076842"/>
    </source>
</evidence>
<dbReference type="InterPro" id="IPR036928">
    <property type="entry name" value="AS_sf"/>
</dbReference>
<dbReference type="STRING" id="1353952.A0A165H4D9"/>
<dbReference type="Proteomes" id="UP000076842">
    <property type="component" value="Unassembled WGS sequence"/>
</dbReference>
<dbReference type="Pfam" id="PF01425">
    <property type="entry name" value="Amidase"/>
    <property type="match status" value="1"/>
</dbReference>
<keyword evidence="1" id="KW-0732">Signal</keyword>
<dbReference type="InParanoid" id="A0A165H4D9"/>
<evidence type="ECO:0000313" key="3">
    <source>
        <dbReference type="EMBL" id="KZT58850.1"/>
    </source>
</evidence>
<proteinExistence type="predicted"/>
<protein>
    <submittedName>
        <fullName evidence="3">Amidase signature enzyme</fullName>
    </submittedName>
</protein>
<dbReference type="PANTHER" id="PTHR42678:SF34">
    <property type="entry name" value="OS04G0183300 PROTEIN"/>
    <property type="match status" value="1"/>
</dbReference>